<keyword evidence="2" id="KW-0560">Oxidoreductase</keyword>
<evidence type="ECO:0000313" key="4">
    <source>
        <dbReference type="Proteomes" id="UP000027219"/>
    </source>
</evidence>
<dbReference type="Pfam" id="PF00106">
    <property type="entry name" value="adh_short"/>
    <property type="match status" value="1"/>
</dbReference>
<name>A0A066UL44_9VIBR</name>
<dbReference type="RefSeq" id="WP_032551980.1">
    <property type="nucleotide sequence ID" value="NZ_JFFR01000025.1"/>
</dbReference>
<dbReference type="EMBL" id="JFFR01000025">
    <property type="protein sequence ID" value="KDN27760.1"/>
    <property type="molecule type" value="Genomic_DNA"/>
</dbReference>
<dbReference type="PANTHER" id="PTHR43639:SF1">
    <property type="entry name" value="SHORT-CHAIN DEHYDROGENASE_REDUCTASE FAMILY PROTEIN"/>
    <property type="match status" value="1"/>
</dbReference>
<evidence type="ECO:0000256" key="1">
    <source>
        <dbReference type="ARBA" id="ARBA00006484"/>
    </source>
</evidence>
<protein>
    <submittedName>
        <fullName evidence="3">Short-chain dehydrogenase</fullName>
    </submittedName>
</protein>
<dbReference type="InterPro" id="IPR002347">
    <property type="entry name" value="SDR_fam"/>
</dbReference>
<gene>
    <name evidence="3" type="ORF">VFDL14_01920</name>
</gene>
<dbReference type="OrthoDB" id="5918124at2"/>
<accession>A0A066UL44</accession>
<organism evidence="3 4">
    <name type="scientific">Vibrio fortis</name>
    <dbReference type="NCBI Taxonomy" id="212667"/>
    <lineage>
        <taxon>Bacteria</taxon>
        <taxon>Pseudomonadati</taxon>
        <taxon>Pseudomonadota</taxon>
        <taxon>Gammaproteobacteria</taxon>
        <taxon>Vibrionales</taxon>
        <taxon>Vibrionaceae</taxon>
        <taxon>Vibrio</taxon>
    </lineage>
</organism>
<dbReference type="AlphaFoldDB" id="A0A066UL44"/>
<comment type="caution">
    <text evidence="3">The sequence shown here is derived from an EMBL/GenBank/DDBJ whole genome shotgun (WGS) entry which is preliminary data.</text>
</comment>
<dbReference type="Gene3D" id="3.40.50.720">
    <property type="entry name" value="NAD(P)-binding Rossmann-like Domain"/>
    <property type="match status" value="1"/>
</dbReference>
<dbReference type="PANTHER" id="PTHR43639">
    <property type="entry name" value="OXIDOREDUCTASE, SHORT-CHAIN DEHYDROGENASE/REDUCTASE FAMILY (AFU_ORTHOLOGUE AFUA_5G02870)"/>
    <property type="match status" value="1"/>
</dbReference>
<dbReference type="STRING" id="212667.VFDL14_01920"/>
<dbReference type="SUPFAM" id="SSF51735">
    <property type="entry name" value="NAD(P)-binding Rossmann-fold domains"/>
    <property type="match status" value="1"/>
</dbReference>
<evidence type="ECO:0000313" key="3">
    <source>
        <dbReference type="EMBL" id="KDN27760.1"/>
    </source>
</evidence>
<dbReference type="InterPro" id="IPR036291">
    <property type="entry name" value="NAD(P)-bd_dom_sf"/>
</dbReference>
<reference evidence="3 4" key="1">
    <citation type="submission" date="2014-02" db="EMBL/GenBank/DDBJ databases">
        <title>Vibrio fortis Dalian14 Genome Sequencing.</title>
        <authorList>
            <person name="Wang Y."/>
            <person name="Song L."/>
            <person name="Liu G."/>
            <person name="Ding J."/>
        </authorList>
    </citation>
    <scope>NUCLEOTIDE SEQUENCE [LARGE SCALE GENOMIC DNA]</scope>
    <source>
        <strain evidence="3 4">Dalian14</strain>
    </source>
</reference>
<proteinExistence type="inferred from homology"/>
<evidence type="ECO:0000256" key="2">
    <source>
        <dbReference type="ARBA" id="ARBA00023002"/>
    </source>
</evidence>
<dbReference type="NCBIfam" id="NF006464">
    <property type="entry name" value="PRK08862.1"/>
    <property type="match status" value="1"/>
</dbReference>
<dbReference type="Proteomes" id="UP000027219">
    <property type="component" value="Unassembled WGS sequence"/>
</dbReference>
<dbReference type="GO" id="GO:0016491">
    <property type="term" value="F:oxidoreductase activity"/>
    <property type="evidence" value="ECO:0007669"/>
    <property type="project" value="UniProtKB-KW"/>
</dbReference>
<dbReference type="CDD" id="cd05233">
    <property type="entry name" value="SDR_c"/>
    <property type="match status" value="1"/>
</dbReference>
<comment type="similarity">
    <text evidence="1">Belongs to the short-chain dehydrogenases/reductases (SDR) family.</text>
</comment>
<sequence length="227" mass="24848">MEIKSSIILVTSAGSQLGGTIANHFVNLGATVILCDIDSASLDETYQLCSRYSTSVYSYPIERYDSQTILKVFDFIQLTFGTTPDVLVNNWVSTPMPTLTGSQPVSCFIDNLSAMASTLFSFGQASVDRLRQANKQGVIVNVISHDDFKDMSGLESANSMITGFTHSWAKELTPFNIRVGGVIPAIHNADGKLNKCHWAQLQDELTRTAEYIISNDYFSGRVVAAEV</sequence>
<keyword evidence="4" id="KW-1185">Reference proteome</keyword>